<dbReference type="VEuPathDB" id="PlasmoDB:PRG01_0531900"/>
<dbReference type="Proteomes" id="UP000076359">
    <property type="component" value="Unassembled WGS sequence"/>
</dbReference>
<dbReference type="RefSeq" id="XP_019970641.1">
    <property type="nucleotide sequence ID" value="XM_020114683.1"/>
</dbReference>
<evidence type="ECO:0000313" key="1">
    <source>
        <dbReference type="EMBL" id="KYO00566.1"/>
    </source>
</evidence>
<organism evidence="1 2">
    <name type="scientific">Plasmodium reichenowi</name>
    <dbReference type="NCBI Taxonomy" id="5854"/>
    <lineage>
        <taxon>Eukaryota</taxon>
        <taxon>Sar</taxon>
        <taxon>Alveolata</taxon>
        <taxon>Apicomplexa</taxon>
        <taxon>Aconoidasida</taxon>
        <taxon>Haemosporida</taxon>
        <taxon>Plasmodiidae</taxon>
        <taxon>Plasmodium</taxon>
        <taxon>Plasmodium (Laverania)</taxon>
    </lineage>
</organism>
<dbReference type="GeneID" id="24530481"/>
<accession>A0A151LN28</accession>
<proteinExistence type="predicted"/>
<evidence type="ECO:0000313" key="2">
    <source>
        <dbReference type="Proteomes" id="UP000076359"/>
    </source>
</evidence>
<reference evidence="1 2" key="1">
    <citation type="journal article" date="2016" name="Nat. Commun.">
        <title>Genomes of cryptic chimpanzee Plasmodium species reveal key evolutionary events leading to human malaria.</title>
        <authorList>
            <person name="Sundararaman S.A."/>
            <person name="Plenderleith L.J."/>
            <person name="Liu W."/>
            <person name="Loy D.E."/>
            <person name="Learn G.H."/>
            <person name="Li Y."/>
            <person name="Shaw K.S."/>
            <person name="Ayouba A."/>
            <person name="Peeters M."/>
            <person name="Speede S."/>
            <person name="Shaw G.M."/>
            <person name="Bushman F.D."/>
            <person name="Brisson D."/>
            <person name="Rayner J.C."/>
            <person name="Sharp P.M."/>
            <person name="Hahn B.H."/>
        </authorList>
    </citation>
    <scope>NUCLEOTIDE SEQUENCE [LARGE SCALE GENOMIC DNA]</scope>
    <source>
        <strain evidence="1 2">SY57</strain>
    </source>
</reference>
<sequence>MMKINKLFHLNVNSFTKDLNIFHKNNKISENIGQLENVKYKDGPSKRIITKWKNTFTITLEKYVFICCQHEKDSWTFLKYMSPNKIDKALCISEFNFLLIQKGNQLFIQEFDKDNFNESIIDIKILRRQHIDISVLFFFPYNDFIYIIDKTGILWQMDPANISNNTNILKEIKRFNLKKSTDVYLKIEKEHFLIISYCDDKIEGLFYIIIHNLQNDESEYIEKNICEYIIKNEIKKSIQCITLNKKYIVLLFNTNDIIILENLNYNKNYEVFKYINENQTDKLKYFNKKSLREIEYYISSYEDMNIELDKHQDINQLYNDNNNVNNNNRPYNNLLCNNNMTTNQIRYVHINEYNNLFLIYSDSFLYEPEYNRNKYTSFVFNSFNMLYSYYNKIEDMYMSKFHSQDKLNNNSLLYDINENILKKSNLHMCIINIVDQKINEFNINYYDEIFNIYDETINVLINHLYQIEHDQKQSYDMQNKYNNDIYSNLLYLQKYLDVYNT</sequence>
<gene>
    <name evidence="1" type="ORF">PRSY57_0723200</name>
</gene>
<dbReference type="KEGG" id="prei:PRSY57_0723200"/>
<dbReference type="VEuPathDB" id="PlasmoDB:PRCDC_0723200"/>
<name>A0A151LN28_PLARE</name>
<dbReference type="EMBL" id="LVLA01000008">
    <property type="protein sequence ID" value="KYO00566.1"/>
    <property type="molecule type" value="Genomic_DNA"/>
</dbReference>
<comment type="caution">
    <text evidence="1">The sequence shown here is derived from an EMBL/GenBank/DDBJ whole genome shotgun (WGS) entry which is preliminary data.</text>
</comment>
<dbReference type="AlphaFoldDB" id="A0A151LN28"/>
<protein>
    <submittedName>
        <fullName evidence="1">Putative membrane protein</fullName>
    </submittedName>
</protein>
<feature type="non-terminal residue" evidence="1">
    <location>
        <position position="501"/>
    </location>
</feature>